<evidence type="ECO:0000313" key="4">
    <source>
        <dbReference type="Proteomes" id="UP000800096"/>
    </source>
</evidence>
<dbReference type="InterPro" id="IPR057229">
    <property type="entry name" value="DUF7907"/>
</dbReference>
<feature type="domain" description="DUF7907" evidence="2">
    <location>
        <begin position="25"/>
        <end position="199"/>
    </location>
</feature>
<keyword evidence="1" id="KW-0732">Signal</keyword>
<keyword evidence="4" id="KW-1185">Reference proteome</keyword>
<proteinExistence type="predicted"/>
<dbReference type="EMBL" id="ML979134">
    <property type="protein sequence ID" value="KAF1917827.1"/>
    <property type="molecule type" value="Genomic_DNA"/>
</dbReference>
<dbReference type="OrthoDB" id="3515453at2759"/>
<dbReference type="Pfam" id="PF25484">
    <property type="entry name" value="DUF7907"/>
    <property type="match status" value="1"/>
</dbReference>
<dbReference type="AlphaFoldDB" id="A0A6A5QVD5"/>
<gene>
    <name evidence="3" type="ORF">BDU57DRAFT_537471</name>
</gene>
<accession>A0A6A5QVD5</accession>
<sequence length="203" mass="22164">MKSFTLAIAALAGTAAAQYYNVTSNPFALFLKSDNATINGTALGACHQGAAIEGLCLTGSRRNETSTYHTFYHNVSASDAPNAIDIPGVLGYTLTAGGGLIVPSAMEFSINPTSNVAVPIFYPGWDRYSTVEFDECGEMYIEAYQDDTVSPPVYFPTPLKVKNWYICLTRWSYTYSTLVWKIGVTGEPQNPSCQKVVVERVWL</sequence>
<evidence type="ECO:0000256" key="1">
    <source>
        <dbReference type="SAM" id="SignalP"/>
    </source>
</evidence>
<protein>
    <recommendedName>
        <fullName evidence="2">DUF7907 domain-containing protein</fullName>
    </recommendedName>
</protein>
<name>A0A6A5QVD5_AMPQU</name>
<organism evidence="3 4">
    <name type="scientific">Ampelomyces quisqualis</name>
    <name type="common">Powdery mildew agent</name>
    <dbReference type="NCBI Taxonomy" id="50730"/>
    <lineage>
        <taxon>Eukaryota</taxon>
        <taxon>Fungi</taxon>
        <taxon>Dikarya</taxon>
        <taxon>Ascomycota</taxon>
        <taxon>Pezizomycotina</taxon>
        <taxon>Dothideomycetes</taxon>
        <taxon>Pleosporomycetidae</taxon>
        <taxon>Pleosporales</taxon>
        <taxon>Pleosporineae</taxon>
        <taxon>Phaeosphaeriaceae</taxon>
        <taxon>Ampelomyces</taxon>
    </lineage>
</organism>
<feature type="signal peptide" evidence="1">
    <location>
        <begin position="1"/>
        <end position="17"/>
    </location>
</feature>
<reference evidence="3" key="1">
    <citation type="journal article" date="2020" name="Stud. Mycol.">
        <title>101 Dothideomycetes genomes: a test case for predicting lifestyles and emergence of pathogens.</title>
        <authorList>
            <person name="Haridas S."/>
            <person name="Albert R."/>
            <person name="Binder M."/>
            <person name="Bloem J."/>
            <person name="Labutti K."/>
            <person name="Salamov A."/>
            <person name="Andreopoulos B."/>
            <person name="Baker S."/>
            <person name="Barry K."/>
            <person name="Bills G."/>
            <person name="Bluhm B."/>
            <person name="Cannon C."/>
            <person name="Castanera R."/>
            <person name="Culley D."/>
            <person name="Daum C."/>
            <person name="Ezra D."/>
            <person name="Gonzalez J."/>
            <person name="Henrissat B."/>
            <person name="Kuo A."/>
            <person name="Liang C."/>
            <person name="Lipzen A."/>
            <person name="Lutzoni F."/>
            <person name="Magnuson J."/>
            <person name="Mondo S."/>
            <person name="Nolan M."/>
            <person name="Ohm R."/>
            <person name="Pangilinan J."/>
            <person name="Park H.-J."/>
            <person name="Ramirez L."/>
            <person name="Alfaro M."/>
            <person name="Sun H."/>
            <person name="Tritt A."/>
            <person name="Yoshinaga Y."/>
            <person name="Zwiers L.-H."/>
            <person name="Turgeon B."/>
            <person name="Goodwin S."/>
            <person name="Spatafora J."/>
            <person name="Crous P."/>
            <person name="Grigoriev I."/>
        </authorList>
    </citation>
    <scope>NUCLEOTIDE SEQUENCE</scope>
    <source>
        <strain evidence="3">HMLAC05119</strain>
    </source>
</reference>
<evidence type="ECO:0000259" key="2">
    <source>
        <dbReference type="Pfam" id="PF25484"/>
    </source>
</evidence>
<evidence type="ECO:0000313" key="3">
    <source>
        <dbReference type="EMBL" id="KAF1917827.1"/>
    </source>
</evidence>
<dbReference type="Proteomes" id="UP000800096">
    <property type="component" value="Unassembled WGS sequence"/>
</dbReference>
<feature type="chain" id="PRO_5025666610" description="DUF7907 domain-containing protein" evidence="1">
    <location>
        <begin position="18"/>
        <end position="203"/>
    </location>
</feature>